<evidence type="ECO:0000313" key="6">
    <source>
        <dbReference type="WBParaSite" id="PSU_v2.g6858.t1"/>
    </source>
</evidence>
<dbReference type="WBParaSite" id="PSU_v2.g6858.t1">
    <property type="protein sequence ID" value="PSU_v2.g6858.t1"/>
    <property type="gene ID" value="PSU_v2.g6858"/>
</dbReference>
<evidence type="ECO:0000259" key="4">
    <source>
        <dbReference type="PROSITE" id="PS50041"/>
    </source>
</evidence>
<accession>A0A914Z4D3</accession>
<dbReference type="PANTHER" id="PTHR22803">
    <property type="entry name" value="MANNOSE, PHOSPHOLIPASE, LECTIN RECEPTOR RELATED"/>
    <property type="match status" value="1"/>
</dbReference>
<dbReference type="InterPro" id="IPR016187">
    <property type="entry name" value="CTDL_fold"/>
</dbReference>
<organism evidence="5 6">
    <name type="scientific">Panagrolaimus superbus</name>
    <dbReference type="NCBI Taxonomy" id="310955"/>
    <lineage>
        <taxon>Eukaryota</taxon>
        <taxon>Metazoa</taxon>
        <taxon>Ecdysozoa</taxon>
        <taxon>Nematoda</taxon>
        <taxon>Chromadorea</taxon>
        <taxon>Rhabditida</taxon>
        <taxon>Tylenchina</taxon>
        <taxon>Panagrolaimomorpha</taxon>
        <taxon>Panagrolaimoidea</taxon>
        <taxon>Panagrolaimidae</taxon>
        <taxon>Panagrolaimus</taxon>
    </lineage>
</organism>
<dbReference type="CDD" id="cd00037">
    <property type="entry name" value="CLECT"/>
    <property type="match status" value="1"/>
</dbReference>
<feature type="chain" id="PRO_5037136310" evidence="3">
    <location>
        <begin position="18"/>
        <end position="328"/>
    </location>
</feature>
<dbReference type="SUPFAM" id="SSF56436">
    <property type="entry name" value="C-type lectin-like"/>
    <property type="match status" value="1"/>
</dbReference>
<dbReference type="Pfam" id="PF00059">
    <property type="entry name" value="Lectin_C"/>
    <property type="match status" value="1"/>
</dbReference>
<sequence>MLLWLFVACIFTTAATAAASICPENSQEWELKCYLFVSNNSAFINAEIHCRSFGGHLASISNAFTNAFIAQQAGYLLQGSGTPDAWLGGTSLIDATNWTWTDHQPFTFANWANSSAVKEHTCTAIGLANGLWMSDDCFETKPYICIIDSNTEPVTTSTPTPTTPAAAESTLTSMSPIFTSTTSSSFSETSTTTEIATTPESTETNTFPSTTASPSISAISTTNKITTASSSSTAPITTETDASVFTTVTTPSLSSESATKTIPLESTTSFFTSTVIATTDAKTTTTTDEADITSSATSSGFSSTNSTTPVSQTTYICFHNRDNVIFVK</sequence>
<feature type="region of interest" description="Disordered" evidence="2">
    <location>
        <begin position="180"/>
        <end position="215"/>
    </location>
</feature>
<feature type="domain" description="C-type lectin" evidence="4">
    <location>
        <begin position="29"/>
        <end position="146"/>
    </location>
</feature>
<keyword evidence="1" id="KW-1015">Disulfide bond</keyword>
<evidence type="ECO:0000313" key="5">
    <source>
        <dbReference type="Proteomes" id="UP000887577"/>
    </source>
</evidence>
<dbReference type="SMART" id="SM00034">
    <property type="entry name" value="CLECT"/>
    <property type="match status" value="1"/>
</dbReference>
<dbReference type="InterPro" id="IPR018378">
    <property type="entry name" value="C-type_lectin_CS"/>
</dbReference>
<dbReference type="InterPro" id="IPR016186">
    <property type="entry name" value="C-type_lectin-like/link_sf"/>
</dbReference>
<evidence type="ECO:0000256" key="3">
    <source>
        <dbReference type="SAM" id="SignalP"/>
    </source>
</evidence>
<protein>
    <submittedName>
        <fullName evidence="6">C-type lectin domain-containing protein</fullName>
    </submittedName>
</protein>
<keyword evidence="3" id="KW-0732">Signal</keyword>
<name>A0A914Z4D3_9BILA</name>
<evidence type="ECO:0000256" key="1">
    <source>
        <dbReference type="ARBA" id="ARBA00023157"/>
    </source>
</evidence>
<dbReference type="Gene3D" id="3.10.100.10">
    <property type="entry name" value="Mannose-Binding Protein A, subunit A"/>
    <property type="match status" value="1"/>
</dbReference>
<dbReference type="PROSITE" id="PS50041">
    <property type="entry name" value="C_TYPE_LECTIN_2"/>
    <property type="match status" value="1"/>
</dbReference>
<keyword evidence="5" id="KW-1185">Reference proteome</keyword>
<dbReference type="PROSITE" id="PS00615">
    <property type="entry name" value="C_TYPE_LECTIN_1"/>
    <property type="match status" value="1"/>
</dbReference>
<feature type="signal peptide" evidence="3">
    <location>
        <begin position="1"/>
        <end position="17"/>
    </location>
</feature>
<reference evidence="6" key="1">
    <citation type="submission" date="2022-11" db="UniProtKB">
        <authorList>
            <consortium name="WormBaseParasite"/>
        </authorList>
    </citation>
    <scope>IDENTIFICATION</scope>
</reference>
<proteinExistence type="predicted"/>
<dbReference type="InterPro" id="IPR001304">
    <property type="entry name" value="C-type_lectin-like"/>
</dbReference>
<dbReference type="AlphaFoldDB" id="A0A914Z4D3"/>
<dbReference type="Proteomes" id="UP000887577">
    <property type="component" value="Unplaced"/>
</dbReference>
<evidence type="ECO:0000256" key="2">
    <source>
        <dbReference type="SAM" id="MobiDB-lite"/>
    </source>
</evidence>
<dbReference type="InterPro" id="IPR050111">
    <property type="entry name" value="C-type_lectin/snaclec_domain"/>
</dbReference>